<sequence length="59" mass="5921">MLPGAGCRNAACGGSGVTYQVSIERGRLAEGRSSVGGRSAPRATDAGIGNGWRPSLPMC</sequence>
<evidence type="ECO:0000313" key="3">
    <source>
        <dbReference type="Proteomes" id="UP000237686"/>
    </source>
</evidence>
<accession>A0A8E2UVD3</accession>
<feature type="region of interest" description="Disordered" evidence="1">
    <location>
        <begin position="30"/>
        <end position="59"/>
    </location>
</feature>
<gene>
    <name evidence="2" type="ORF">C6P98_18350</name>
</gene>
<dbReference type="AlphaFoldDB" id="A0A8E2UVD3"/>
<proteinExistence type="predicted"/>
<protein>
    <submittedName>
        <fullName evidence="2">Uncharacterized protein</fullName>
    </submittedName>
</protein>
<dbReference type="EMBL" id="PVFZ01000049">
    <property type="protein sequence ID" value="PRF21492.1"/>
    <property type="molecule type" value="Genomic_DNA"/>
</dbReference>
<evidence type="ECO:0000313" key="2">
    <source>
        <dbReference type="EMBL" id="PRF21492.1"/>
    </source>
</evidence>
<evidence type="ECO:0000256" key="1">
    <source>
        <dbReference type="SAM" id="MobiDB-lite"/>
    </source>
</evidence>
<name>A0A8E2UVD3_9BURK</name>
<organism evidence="2 3">
    <name type="scientific">Burkholderia multivorans</name>
    <dbReference type="NCBI Taxonomy" id="87883"/>
    <lineage>
        <taxon>Bacteria</taxon>
        <taxon>Pseudomonadati</taxon>
        <taxon>Pseudomonadota</taxon>
        <taxon>Betaproteobacteria</taxon>
        <taxon>Burkholderiales</taxon>
        <taxon>Burkholderiaceae</taxon>
        <taxon>Burkholderia</taxon>
        <taxon>Burkholderia cepacia complex</taxon>
    </lineage>
</organism>
<comment type="caution">
    <text evidence="2">The sequence shown here is derived from an EMBL/GenBank/DDBJ whole genome shotgun (WGS) entry which is preliminary data.</text>
</comment>
<reference evidence="2 3" key="1">
    <citation type="submission" date="2018-03" db="EMBL/GenBank/DDBJ databases">
        <authorList>
            <person name="Nguyen K."/>
            <person name="Fouts D."/>
            <person name="Sutton G."/>
        </authorList>
    </citation>
    <scope>NUCLEOTIDE SEQUENCE [LARGE SCALE GENOMIC DNA]</scope>
    <source>
        <strain evidence="2 3">AU17135</strain>
    </source>
</reference>
<dbReference type="Proteomes" id="UP000237686">
    <property type="component" value="Unassembled WGS sequence"/>
</dbReference>